<dbReference type="Pfam" id="PF00067">
    <property type="entry name" value="p450"/>
    <property type="match status" value="1"/>
</dbReference>
<dbReference type="InterPro" id="IPR036396">
    <property type="entry name" value="Cyt_P450_sf"/>
</dbReference>
<organism evidence="3 4">
    <name type="scientific">Arthrobacter caoxuetaonis</name>
    <dbReference type="NCBI Taxonomy" id="2886935"/>
    <lineage>
        <taxon>Bacteria</taxon>
        <taxon>Bacillati</taxon>
        <taxon>Actinomycetota</taxon>
        <taxon>Actinomycetes</taxon>
        <taxon>Micrococcales</taxon>
        <taxon>Micrococcaceae</taxon>
        <taxon>Arthrobacter</taxon>
    </lineage>
</organism>
<dbReference type="GO" id="GO:0005506">
    <property type="term" value="F:iron ion binding"/>
    <property type="evidence" value="ECO:0007669"/>
    <property type="project" value="InterPro"/>
</dbReference>
<keyword evidence="2" id="KW-0408">Iron</keyword>
<dbReference type="InterPro" id="IPR017972">
    <property type="entry name" value="Cyt_P450_CS"/>
</dbReference>
<keyword evidence="2" id="KW-0479">Metal-binding</keyword>
<dbReference type="GO" id="GO:0016705">
    <property type="term" value="F:oxidoreductase activity, acting on paired donors, with incorporation or reduction of molecular oxygen"/>
    <property type="evidence" value="ECO:0007669"/>
    <property type="project" value="InterPro"/>
</dbReference>
<name>A0A9X1SCF6_9MICC</name>
<dbReference type="PANTHER" id="PTHR46696">
    <property type="entry name" value="P450, PUTATIVE (EUROFUNG)-RELATED"/>
    <property type="match status" value="1"/>
</dbReference>
<evidence type="ECO:0000313" key="3">
    <source>
        <dbReference type="EMBL" id="MCC3298093.1"/>
    </source>
</evidence>
<dbReference type="Proteomes" id="UP001139158">
    <property type="component" value="Unassembled WGS sequence"/>
</dbReference>
<keyword evidence="2" id="KW-0560">Oxidoreductase</keyword>
<dbReference type="SUPFAM" id="SSF48264">
    <property type="entry name" value="Cytochrome P450"/>
    <property type="match status" value="1"/>
</dbReference>
<gene>
    <name evidence="3" type="ORF">LJ757_09785</name>
</gene>
<reference evidence="3" key="1">
    <citation type="submission" date="2021-10" db="EMBL/GenBank/DDBJ databases">
        <title>Novel species in genus Arthrobacter.</title>
        <authorList>
            <person name="Liu Y."/>
        </authorList>
    </citation>
    <scope>NUCLEOTIDE SEQUENCE</scope>
    <source>
        <strain evidence="3">Zg-Y453</strain>
    </source>
</reference>
<comment type="caution">
    <text evidence="3">The sequence shown here is derived from an EMBL/GenBank/DDBJ whole genome shotgun (WGS) entry which is preliminary data.</text>
</comment>
<dbReference type="PANTHER" id="PTHR46696:SF6">
    <property type="entry name" value="P450, PUTATIVE (EUROFUNG)-RELATED"/>
    <property type="match status" value="1"/>
</dbReference>
<sequence length="397" mass="44227">MDPIGSGRLAGSFSLPSDDPQEAFAAYARMRRERPAAYTRDLGGYWALTRFEDVQAAAADSETFISSVKAVVPSDPRGIRRPPLNFDAPRHTPFRRALSRTLSPGRVAALSERIGERAHALFEDFADGSDDDISRTFGTLLPAYAEALWLNLEDERITWLAQTATAWVDAWRRQDGAAVTRHSEEMYDVARWLVADRRRNPRDPRQDPASSLLSERVDGRELDEEHIIGALRQSLVVGMVAPPLLIGGIARHLALDPQLHAAMRSGDVPLERALEEFLRLYTPYRGFARTVSEPVVVAGETLQPGEPVTLVYAAANRDPARFPDPDRFDAFRENVDGHLGFGRGRHQCVGQHLARGIIGAALQVLVHRAERLELLGTPEPTRMPELGYQSVRIRVHR</sequence>
<keyword evidence="4" id="KW-1185">Reference proteome</keyword>
<dbReference type="RefSeq" id="WP_227896072.1">
    <property type="nucleotide sequence ID" value="NZ_CP099466.1"/>
</dbReference>
<evidence type="ECO:0000256" key="2">
    <source>
        <dbReference type="RuleBase" id="RU000461"/>
    </source>
</evidence>
<dbReference type="EMBL" id="JAJFZV010000009">
    <property type="protein sequence ID" value="MCC3298093.1"/>
    <property type="molecule type" value="Genomic_DNA"/>
</dbReference>
<keyword evidence="2" id="KW-0349">Heme</keyword>
<dbReference type="GO" id="GO:0020037">
    <property type="term" value="F:heme binding"/>
    <property type="evidence" value="ECO:0007669"/>
    <property type="project" value="InterPro"/>
</dbReference>
<accession>A0A9X1SCF6</accession>
<comment type="similarity">
    <text evidence="1 2">Belongs to the cytochrome P450 family.</text>
</comment>
<dbReference type="InterPro" id="IPR002397">
    <property type="entry name" value="Cyt_P450_B"/>
</dbReference>
<keyword evidence="2" id="KW-0503">Monooxygenase</keyword>
<dbReference type="GO" id="GO:0004497">
    <property type="term" value="F:monooxygenase activity"/>
    <property type="evidence" value="ECO:0007669"/>
    <property type="project" value="UniProtKB-KW"/>
</dbReference>
<evidence type="ECO:0000313" key="4">
    <source>
        <dbReference type="Proteomes" id="UP001139158"/>
    </source>
</evidence>
<dbReference type="PROSITE" id="PS00086">
    <property type="entry name" value="CYTOCHROME_P450"/>
    <property type="match status" value="1"/>
</dbReference>
<proteinExistence type="inferred from homology"/>
<evidence type="ECO:0000256" key="1">
    <source>
        <dbReference type="ARBA" id="ARBA00010617"/>
    </source>
</evidence>
<protein>
    <submittedName>
        <fullName evidence="3">Cytochrome P450</fullName>
    </submittedName>
</protein>
<dbReference type="PRINTS" id="PR00359">
    <property type="entry name" value="BP450"/>
</dbReference>
<dbReference type="AlphaFoldDB" id="A0A9X1SCF6"/>
<dbReference type="Gene3D" id="1.10.630.10">
    <property type="entry name" value="Cytochrome P450"/>
    <property type="match status" value="1"/>
</dbReference>
<dbReference type="InterPro" id="IPR001128">
    <property type="entry name" value="Cyt_P450"/>
</dbReference>